<protein>
    <recommendedName>
        <fullName evidence="2">Saccharopine dehydrogenase-like C-terminal domain-containing protein</fullName>
    </recommendedName>
</protein>
<sequence>MVLVILPLPVPIILIKSPTFPEVAKVASVRFALIKHLERDDVPKSGEGPSREERESGRYEVLLIGETTHDRHIEIVVTGDSDPGYGSSSKMIAESAVYLSDGSVDAPGGIYTPAAFGLNFIDRLRNNADLTFEVEP</sequence>
<dbReference type="AlphaFoldDB" id="A0A451BSF2"/>
<name>A0A451BSF2_9GAMM</name>
<organism evidence="1">
    <name type="scientific">Candidatus Kentrum sp. SD</name>
    <dbReference type="NCBI Taxonomy" id="2126332"/>
    <lineage>
        <taxon>Bacteria</taxon>
        <taxon>Pseudomonadati</taxon>
        <taxon>Pseudomonadota</taxon>
        <taxon>Gammaproteobacteria</taxon>
        <taxon>Candidatus Kentrum</taxon>
    </lineage>
</organism>
<dbReference type="EMBL" id="CAADHB010000262">
    <property type="protein sequence ID" value="VFK81233.1"/>
    <property type="molecule type" value="Genomic_DNA"/>
</dbReference>
<gene>
    <name evidence="1" type="ORF">BECKSD772D_GA0070982_12623</name>
</gene>
<accession>A0A451BSF2</accession>
<evidence type="ECO:0000313" key="1">
    <source>
        <dbReference type="EMBL" id="VFK81233.1"/>
    </source>
</evidence>
<proteinExistence type="predicted"/>
<reference evidence="1" key="1">
    <citation type="submission" date="2019-02" db="EMBL/GenBank/DDBJ databases">
        <authorList>
            <person name="Gruber-Vodicka R. H."/>
            <person name="Seah K. B. B."/>
        </authorList>
    </citation>
    <scope>NUCLEOTIDE SEQUENCE</scope>
    <source>
        <strain evidence="1">BECK_S127</strain>
    </source>
</reference>
<evidence type="ECO:0008006" key="2">
    <source>
        <dbReference type="Google" id="ProtNLM"/>
    </source>
</evidence>